<dbReference type="RefSeq" id="WP_356957207.1">
    <property type="nucleotide sequence ID" value="NZ_JBEYBD010000008.1"/>
</dbReference>
<organism evidence="1 2">
    <name type="scientific">Nocardia rhamnosiphila</name>
    <dbReference type="NCBI Taxonomy" id="426716"/>
    <lineage>
        <taxon>Bacteria</taxon>
        <taxon>Bacillati</taxon>
        <taxon>Actinomycetota</taxon>
        <taxon>Actinomycetes</taxon>
        <taxon>Mycobacteriales</taxon>
        <taxon>Nocardiaceae</taxon>
        <taxon>Nocardia</taxon>
    </lineage>
</organism>
<reference evidence="1 2" key="1">
    <citation type="submission" date="2024-06" db="EMBL/GenBank/DDBJ databases">
        <title>The Natural Products Discovery Center: Release of the First 8490 Sequenced Strains for Exploring Actinobacteria Biosynthetic Diversity.</title>
        <authorList>
            <person name="Kalkreuter E."/>
            <person name="Kautsar S.A."/>
            <person name="Yang D."/>
            <person name="Bader C.D."/>
            <person name="Teijaro C.N."/>
            <person name="Fluegel L."/>
            <person name="Davis C.M."/>
            <person name="Simpson J.R."/>
            <person name="Lauterbach L."/>
            <person name="Steele A.D."/>
            <person name="Gui C."/>
            <person name="Meng S."/>
            <person name="Li G."/>
            <person name="Viehrig K."/>
            <person name="Ye F."/>
            <person name="Su P."/>
            <person name="Kiefer A.F."/>
            <person name="Nichols A."/>
            <person name="Cepeda A.J."/>
            <person name="Yan W."/>
            <person name="Fan B."/>
            <person name="Jiang Y."/>
            <person name="Adhikari A."/>
            <person name="Zheng C.-J."/>
            <person name="Schuster L."/>
            <person name="Cowan T.M."/>
            <person name="Smanski M.J."/>
            <person name="Chevrette M.G."/>
            <person name="De Carvalho L.P.S."/>
            <person name="Shen B."/>
        </authorList>
    </citation>
    <scope>NUCLEOTIDE SEQUENCE [LARGE SCALE GENOMIC DNA]</scope>
    <source>
        <strain evidence="1 2">NPDC019708</strain>
    </source>
</reference>
<sequence length="47" mass="5360">MRKSIPGHYISLDDGIARGDHGIRDTRMSIVRPEQEQPIRTTEQVAQ</sequence>
<dbReference type="Proteomes" id="UP001550628">
    <property type="component" value="Unassembled WGS sequence"/>
</dbReference>
<keyword evidence="2" id="KW-1185">Reference proteome</keyword>
<protein>
    <submittedName>
        <fullName evidence="1">Uncharacterized protein</fullName>
    </submittedName>
</protein>
<evidence type="ECO:0000313" key="2">
    <source>
        <dbReference type="Proteomes" id="UP001550628"/>
    </source>
</evidence>
<gene>
    <name evidence="1" type="ORF">ABZ510_13310</name>
</gene>
<accession>A0ABV2WPM8</accession>
<evidence type="ECO:0000313" key="1">
    <source>
        <dbReference type="EMBL" id="MEU1952837.1"/>
    </source>
</evidence>
<name>A0ABV2WPM8_9NOCA</name>
<comment type="caution">
    <text evidence="1">The sequence shown here is derived from an EMBL/GenBank/DDBJ whole genome shotgun (WGS) entry which is preliminary data.</text>
</comment>
<dbReference type="EMBL" id="JBEYBF010000007">
    <property type="protein sequence ID" value="MEU1952837.1"/>
    <property type="molecule type" value="Genomic_DNA"/>
</dbReference>
<proteinExistence type="predicted"/>